<sequence length="727" mass="75786">MVQQQRHDNKNNCAGGAILVECSSSQMPTEIGPRLMMSNNGTRNGGTAENGTARAATTAQQQQRCSSTDSNGFPVKDPDAIKLFVGQIPRNLEERDLRHVFEAYGKIYEFSILKDKTTGVHKGCAFLTYCHRESALKCQAALHDRKTLPGMNRAMQVKPADTDSRSSSPKHEDRKLFVGMLSKQYGEEDVRAMFQPFGHIEEITVLRAADGASKGCAFVKFGQAHEAQRAILTLHGSQTMRGASGALTVKLADTEKERQMRRMQQMATQIGMLNPLLANQLVGATAFGGGATATGMAAAQCPATMAAAGTAAAMAAAAMGGGGGTTFIGTSPTAAANTCALTSAGQLGLLQAQQQAQLVASMAAQQAAMITNPTYALAGTPGAAYLPMATLHQQFLPAVSAAGLFQTQTAGGNALFNAGATAMPGSAASSLQMLQQQAVAAQQYAAATGTPSFISGVSGGKCGAEYHTTSASASGTQPQASGSNASGDPATAGGAGYPSGASVGIVGGGGANGTSGVTPYAQLLAMGGGGAGAMVDPATAATATLMAQQQAAAAAAMMAQQQQHQQQQQNQQINSAAMYNYALQQAALLVQQQQAVQQQQQQQQQPQLITTIAGAGGAQQQQQQQYQQAQALRDEYSLLGPDGCNLFIYHLPQEFDDAKLAQMFIPFGQVLSAKVFVDRATNQSKCFGFVSYDNSASAHQAIQAMNGFQIGTKRLKVQLKRPRDRPY</sequence>
<comment type="similarity">
    <text evidence="3">Belongs to the CELF/BRUNOL family.</text>
</comment>
<dbReference type="SUPFAM" id="SSF54928">
    <property type="entry name" value="RNA-binding domain, RBD"/>
    <property type="match status" value="2"/>
</dbReference>
<evidence type="ECO:0000256" key="4">
    <source>
        <dbReference type="ARBA" id="ARBA00022490"/>
    </source>
</evidence>
<evidence type="ECO:0000259" key="10">
    <source>
        <dbReference type="PROSITE" id="PS50102"/>
    </source>
</evidence>
<feature type="domain" description="RRM" evidence="10">
    <location>
        <begin position="81"/>
        <end position="162"/>
    </location>
</feature>
<evidence type="ECO:0000313" key="12">
    <source>
        <dbReference type="Proteomes" id="UP001620626"/>
    </source>
</evidence>
<keyword evidence="5" id="KW-0677">Repeat</keyword>
<dbReference type="EMBL" id="JBICBT010000862">
    <property type="protein sequence ID" value="KAL3096466.1"/>
    <property type="molecule type" value="Genomic_DNA"/>
</dbReference>
<evidence type="ECO:0000256" key="6">
    <source>
        <dbReference type="ARBA" id="ARBA00022884"/>
    </source>
</evidence>
<dbReference type="Proteomes" id="UP001620626">
    <property type="component" value="Unassembled WGS sequence"/>
</dbReference>
<dbReference type="GO" id="GO:0010629">
    <property type="term" value="P:negative regulation of gene expression"/>
    <property type="evidence" value="ECO:0007669"/>
    <property type="project" value="UniProtKB-ARBA"/>
</dbReference>
<dbReference type="GO" id="GO:0003729">
    <property type="term" value="F:mRNA binding"/>
    <property type="evidence" value="ECO:0007669"/>
    <property type="project" value="UniProtKB-ARBA"/>
</dbReference>
<dbReference type="Pfam" id="PF00076">
    <property type="entry name" value="RRM_1"/>
    <property type="match status" value="3"/>
</dbReference>
<dbReference type="GO" id="GO:0009967">
    <property type="term" value="P:positive regulation of signal transduction"/>
    <property type="evidence" value="ECO:0007669"/>
    <property type="project" value="UniProtKB-ARBA"/>
</dbReference>
<protein>
    <recommendedName>
        <fullName evidence="10">RRM domain-containing protein</fullName>
    </recommendedName>
</protein>
<proteinExistence type="inferred from homology"/>
<keyword evidence="4" id="KW-0963">Cytoplasm</keyword>
<name>A0ABD2K0N9_9BILA</name>
<evidence type="ECO:0000256" key="8">
    <source>
        <dbReference type="PROSITE-ProRule" id="PRU00176"/>
    </source>
</evidence>
<dbReference type="FunFam" id="3.30.70.330:FF:000198">
    <property type="entry name" value="CUGBP Elav-like family member 6 isoform X3"/>
    <property type="match status" value="1"/>
</dbReference>
<dbReference type="InterPro" id="IPR034648">
    <property type="entry name" value="CELF3/4/5/6_RRM1"/>
</dbReference>
<gene>
    <name evidence="11" type="ORF">niasHT_029825</name>
</gene>
<organism evidence="11 12">
    <name type="scientific">Heterodera trifolii</name>
    <dbReference type="NCBI Taxonomy" id="157864"/>
    <lineage>
        <taxon>Eukaryota</taxon>
        <taxon>Metazoa</taxon>
        <taxon>Ecdysozoa</taxon>
        <taxon>Nematoda</taxon>
        <taxon>Chromadorea</taxon>
        <taxon>Rhabditida</taxon>
        <taxon>Tylenchina</taxon>
        <taxon>Tylenchomorpha</taxon>
        <taxon>Tylenchoidea</taxon>
        <taxon>Heteroderidae</taxon>
        <taxon>Heteroderinae</taxon>
        <taxon>Heterodera</taxon>
    </lineage>
</organism>
<evidence type="ECO:0000256" key="1">
    <source>
        <dbReference type="ARBA" id="ARBA00004123"/>
    </source>
</evidence>
<evidence type="ECO:0000256" key="7">
    <source>
        <dbReference type="ARBA" id="ARBA00023242"/>
    </source>
</evidence>
<feature type="region of interest" description="Disordered" evidence="9">
    <location>
        <begin position="469"/>
        <end position="493"/>
    </location>
</feature>
<evidence type="ECO:0000256" key="5">
    <source>
        <dbReference type="ARBA" id="ARBA00022737"/>
    </source>
</evidence>
<dbReference type="Gene3D" id="3.30.70.330">
    <property type="match status" value="3"/>
</dbReference>
<dbReference type="InterPro" id="IPR012677">
    <property type="entry name" value="Nucleotide-bd_a/b_plait_sf"/>
</dbReference>
<keyword evidence="7" id="KW-0539">Nucleus</keyword>
<dbReference type="GO" id="GO:0005737">
    <property type="term" value="C:cytoplasm"/>
    <property type="evidence" value="ECO:0007669"/>
    <property type="project" value="UniProtKB-SubCell"/>
</dbReference>
<dbReference type="PANTHER" id="PTHR24012">
    <property type="entry name" value="RNA BINDING PROTEIN"/>
    <property type="match status" value="1"/>
</dbReference>
<dbReference type="AlphaFoldDB" id="A0ABD2K0N9"/>
<keyword evidence="12" id="KW-1185">Reference proteome</keyword>
<comment type="subcellular location">
    <subcellularLocation>
        <location evidence="2">Cytoplasm</location>
    </subcellularLocation>
    <subcellularLocation>
        <location evidence="1">Nucleus</location>
    </subcellularLocation>
</comment>
<evidence type="ECO:0000313" key="11">
    <source>
        <dbReference type="EMBL" id="KAL3096466.1"/>
    </source>
</evidence>
<dbReference type="InterPro" id="IPR035979">
    <property type="entry name" value="RBD_domain_sf"/>
</dbReference>
<feature type="domain" description="RRM" evidence="10">
    <location>
        <begin position="644"/>
        <end position="722"/>
    </location>
</feature>
<dbReference type="InterPro" id="IPR000504">
    <property type="entry name" value="RRM_dom"/>
</dbReference>
<dbReference type="FunFam" id="3.30.70.330:FF:000383">
    <property type="entry name" value="Sex lethal, isoform D"/>
    <property type="match status" value="1"/>
</dbReference>
<comment type="caution">
    <text evidence="11">The sequence shown here is derived from an EMBL/GenBank/DDBJ whole genome shotgun (WGS) entry which is preliminary data.</text>
</comment>
<evidence type="ECO:0000256" key="2">
    <source>
        <dbReference type="ARBA" id="ARBA00004496"/>
    </source>
</evidence>
<dbReference type="SMART" id="SM00360">
    <property type="entry name" value="RRM"/>
    <property type="match status" value="3"/>
</dbReference>
<dbReference type="CDD" id="cd12639">
    <property type="entry name" value="RRM3_CELF3_4_5_6"/>
    <property type="match status" value="1"/>
</dbReference>
<dbReference type="FunFam" id="3.30.70.330:FF:000010">
    <property type="entry name" value="CUGBP Elav-like family member 4 isoform 3"/>
    <property type="match status" value="1"/>
</dbReference>
<dbReference type="CDD" id="cd12632">
    <property type="entry name" value="RRM1_CELF3_4_5_6"/>
    <property type="match status" value="1"/>
</dbReference>
<feature type="domain" description="RRM" evidence="10">
    <location>
        <begin position="174"/>
        <end position="254"/>
    </location>
</feature>
<dbReference type="PROSITE" id="PS50102">
    <property type="entry name" value="RRM"/>
    <property type="match status" value="3"/>
</dbReference>
<accession>A0ABD2K0N9</accession>
<evidence type="ECO:0000256" key="3">
    <source>
        <dbReference type="ARBA" id="ARBA00009621"/>
    </source>
</evidence>
<feature type="compositionally biased region" description="Polar residues" evidence="9">
    <location>
        <begin position="469"/>
        <end position="486"/>
    </location>
</feature>
<evidence type="ECO:0000256" key="9">
    <source>
        <dbReference type="SAM" id="MobiDB-lite"/>
    </source>
</evidence>
<keyword evidence="6 8" id="KW-0694">RNA-binding</keyword>
<reference evidence="11 12" key="1">
    <citation type="submission" date="2024-10" db="EMBL/GenBank/DDBJ databases">
        <authorList>
            <person name="Kim D."/>
        </authorList>
    </citation>
    <scope>NUCLEOTIDE SEQUENCE [LARGE SCALE GENOMIC DNA]</scope>
    <source>
        <strain evidence="11">BH-2024</strain>
    </source>
</reference>
<dbReference type="GO" id="GO:0005634">
    <property type="term" value="C:nucleus"/>
    <property type="evidence" value="ECO:0007669"/>
    <property type="project" value="UniProtKB-SubCell"/>
</dbReference>